<proteinExistence type="predicted"/>
<keyword evidence="2" id="KW-1185">Reference proteome</keyword>
<evidence type="ECO:0000313" key="1">
    <source>
        <dbReference type="EMBL" id="GGJ51247.1"/>
    </source>
</evidence>
<dbReference type="Proteomes" id="UP000634435">
    <property type="component" value="Unassembled WGS sequence"/>
</dbReference>
<sequence length="74" mass="8534">MIQHINSFHLSFVNEAKEVFESDIKIKTYRNDDDSLIALRYGAEEDCILVYELGECIANFTQQIESKVGFLNES</sequence>
<reference evidence="2" key="1">
    <citation type="journal article" date="2019" name="Int. J. Syst. Evol. Microbiol.">
        <title>The Global Catalogue of Microorganisms (GCM) 10K type strain sequencing project: providing services to taxonomists for standard genome sequencing and annotation.</title>
        <authorList>
            <consortium name="The Broad Institute Genomics Platform"/>
            <consortium name="The Broad Institute Genome Sequencing Center for Infectious Disease"/>
            <person name="Wu L."/>
            <person name="Ma J."/>
        </authorList>
    </citation>
    <scope>NUCLEOTIDE SEQUENCE [LARGE SCALE GENOMIC DNA]</scope>
    <source>
        <strain evidence="2">JCM 30071</strain>
    </source>
</reference>
<dbReference type="EMBL" id="BMPN01000002">
    <property type="protein sequence ID" value="GGJ51247.1"/>
    <property type="molecule type" value="Genomic_DNA"/>
</dbReference>
<comment type="caution">
    <text evidence="1">The sequence shown here is derived from an EMBL/GenBank/DDBJ whole genome shotgun (WGS) entry which is preliminary data.</text>
</comment>
<name>A0ABQ2DBC3_9BACI</name>
<evidence type="ECO:0000313" key="2">
    <source>
        <dbReference type="Proteomes" id="UP000634435"/>
    </source>
</evidence>
<organism evidence="1 2">
    <name type="scientific">Virgibacillus kapii</name>
    <dbReference type="NCBI Taxonomy" id="1638645"/>
    <lineage>
        <taxon>Bacteria</taxon>
        <taxon>Bacillati</taxon>
        <taxon>Bacillota</taxon>
        <taxon>Bacilli</taxon>
        <taxon>Bacillales</taxon>
        <taxon>Bacillaceae</taxon>
        <taxon>Virgibacillus</taxon>
    </lineage>
</organism>
<protein>
    <submittedName>
        <fullName evidence="1">Uncharacterized protein</fullName>
    </submittedName>
</protein>
<dbReference type="RefSeq" id="WP_188942469.1">
    <property type="nucleotide sequence ID" value="NZ_BMPN01000002.1"/>
</dbReference>
<accession>A0ABQ2DBC3</accession>
<gene>
    <name evidence="1" type="ORF">GCM10007111_11810</name>
</gene>